<dbReference type="SUPFAM" id="SSF51445">
    <property type="entry name" value="(Trans)glycosidases"/>
    <property type="match status" value="1"/>
</dbReference>
<protein>
    <recommendedName>
        <fullName evidence="3">Glycoside hydrolase family 5 domain-containing protein</fullName>
    </recommendedName>
</protein>
<dbReference type="RefSeq" id="WP_138224662.1">
    <property type="nucleotide sequence ID" value="NZ_CP040396.1"/>
</dbReference>
<dbReference type="Proteomes" id="UP000300879">
    <property type="component" value="Chromosome"/>
</dbReference>
<dbReference type="OrthoDB" id="7813231at2"/>
<evidence type="ECO:0000313" key="1">
    <source>
        <dbReference type="EMBL" id="QCT01544.1"/>
    </source>
</evidence>
<dbReference type="Gene3D" id="3.20.20.80">
    <property type="entry name" value="Glycosidases"/>
    <property type="match status" value="1"/>
</dbReference>
<accession>A0A4V1G3K8</accession>
<gene>
    <name evidence="1" type="ORF">E6C60_0823</name>
</gene>
<reference evidence="1 2" key="1">
    <citation type="submission" date="2019-05" db="EMBL/GenBank/DDBJ databases">
        <authorList>
            <person name="Chen C."/>
        </authorList>
    </citation>
    <scope>NUCLEOTIDE SEQUENCE [LARGE SCALE GENOMIC DNA]</scope>
    <source>
        <strain evidence="1 2">HB172198</strain>
    </source>
</reference>
<dbReference type="AlphaFoldDB" id="A0A4V1G3K8"/>
<keyword evidence="2" id="KW-1185">Reference proteome</keyword>
<evidence type="ECO:0000313" key="2">
    <source>
        <dbReference type="Proteomes" id="UP000300879"/>
    </source>
</evidence>
<name>A0A4V1G3K8_9BACL</name>
<dbReference type="InterPro" id="IPR017853">
    <property type="entry name" value="GH"/>
</dbReference>
<evidence type="ECO:0008006" key="3">
    <source>
        <dbReference type="Google" id="ProtNLM"/>
    </source>
</evidence>
<dbReference type="KEGG" id="palo:E6C60_0823"/>
<proteinExistence type="predicted"/>
<dbReference type="EMBL" id="CP040396">
    <property type="protein sequence ID" value="QCT01544.1"/>
    <property type="molecule type" value="Genomic_DNA"/>
</dbReference>
<organism evidence="1 2">
    <name type="scientific">Paenibacillus algicola</name>
    <dbReference type="NCBI Taxonomy" id="2565926"/>
    <lineage>
        <taxon>Bacteria</taxon>
        <taxon>Bacillati</taxon>
        <taxon>Bacillota</taxon>
        <taxon>Bacilli</taxon>
        <taxon>Bacillales</taxon>
        <taxon>Paenibacillaceae</taxon>
        <taxon>Paenibacillus</taxon>
    </lineage>
</organism>
<sequence length="415" mass="47136">MGHTQLEIRGENFYINGIKVYADIPGSRQEAHGLLMNARFIQGIFDDKADPGRFNRFGRQWDPDRNTDGLIEALPAWYQYGLRAFTVGFQGGGPCFTVANHTIENNPFGPDGSQLDLEYAARMDRLIRAADQIGMAVIVSYFYPGQTARLADGKAVLNAVRTASRFLREGEYTNVIIEVCNEHNLSKHPLLQQPEGMVALMEIARQESGGLPVGCSGAGGYIHEEVCRESDVILIHGNGQTRQIYHNMIRKVREWAPGKPVVCNEDSPAIGQLEVAYRTRSSWGYYNNMTKQEPPVDWGITEGEDRFFALRMAEGIGIVTEKLPEDERYYLQGFETGMEFEGKRWIRLASLYPETIDYVDFMVNGECVYTCYVEPFMVNYESNWYQRAWQGEMRKEAWTAIVRLKDGRTIQVNAV</sequence>